<dbReference type="AlphaFoldDB" id="A0A1U8BCX9"/>
<keyword evidence="5" id="KW-0175">Coiled coil</keyword>
<dbReference type="PANTHER" id="PTHR31448">
    <property type="entry name" value="MYOSIN-BINDING PROTEIN 2"/>
    <property type="match status" value="1"/>
</dbReference>
<dbReference type="OMA" id="HETMAMI"/>
<reference evidence="9" key="1">
    <citation type="submission" date="2025-08" db="UniProtKB">
        <authorList>
            <consortium name="RefSeq"/>
        </authorList>
    </citation>
    <scope>IDENTIFICATION</scope>
</reference>
<dbReference type="GO" id="GO:0016020">
    <property type="term" value="C:membrane"/>
    <property type="evidence" value="ECO:0007669"/>
    <property type="project" value="UniProtKB-SubCell"/>
</dbReference>
<dbReference type="FunCoup" id="A0A1U8BCX9">
    <property type="interactions" value="500"/>
</dbReference>
<name>A0A1U8BCX9_NELNU</name>
<keyword evidence="2 7" id="KW-0812">Transmembrane</keyword>
<feature type="coiled-coil region" evidence="5">
    <location>
        <begin position="653"/>
        <end position="680"/>
    </location>
</feature>
<sequence length="989" mass="110316">MVGMATRKIPVKVKRDPRSFTSVLASAVQEWLLIFLLFINGAISYLSTKFARYYELPTPCLLCSRIDHVIGNENPASYKDLFCGKHKLEISSLILCHIHDKLVDVHGICESCLLSLATNKYKSETCRLLMGKLGVDLEHCIDGEQLLKELKNASLNTEHCSCCRVADYASLRYSVGHGNLPDWDILRKRREKSSGAVMTSHLGSCGFDPSSHVEYSKLKITSDSESEFPFSDDDERNALVCKTEDLKQDFVTQRAQLDTPIMFSAMVPKTSSNDFIPEKLIHRGSSPEPSLLVPPMQCEENYMAHEINNLKEEIVALSSRLEFLFNCIEMIPESAPVDLTPEKLSHQASTPEPFLLVPCMQLDEYSNVTSLASTIAFGHCMELNWHQGKQKANPSATPELTSINDISASSNSAEAPICVPRKNLDATGTSHVGTTITENMGACKPKSMLTIATTSDLKEDQVLNDLGSTTPSQMDLNDAYKLAINNRGSHATGMLSEQLDSKYSSREDLKVPLSQVSNARGLELALNDVSPRAYGFGDELKISDASVVPQLLPKKSLTEKNECGTDSWDESTASETEVESIVDRLKRQSECYRKCMAALYKELEEERNASAVAANHSLAMITRLQEEKASLHMEALQYLRMMEEQSEYDMEALQKANDLLAEREKDIQDLEAELEYYKEKYPNDSMLEEIQEEMCDLKGRDMKLEHSHPSSIQNSTSISCNSTFTEKCEGDNKTEGTDVVCRDNSIGIAKEIEEPMRDLKRRDMELEHSDPSSIQKSTGISCNSTLNKKCEGGNSTGGTDLVCGDNSIGIAKDSPLDFEDEKLYISQCLKKLEKKLYLFSNNGVHVDMSNGGYSGKETHIREKLHCEQVSQGNIQLEDNSSIQKDQSLFRESPPAQERSSPSIRDSVLGSKGDHNFGSVEEDSSIASRETNLVVLRNEVSNLNNRLEAVEADHNFLKYTISSLQNGDEGLQFIQEIAHHLRELRRIVTK</sequence>
<protein>
    <submittedName>
        <fullName evidence="9">Myosin-binding protein 1-like isoform X1</fullName>
    </submittedName>
</protein>
<keyword evidence="8" id="KW-1185">Reference proteome</keyword>
<dbReference type="eggNOG" id="ENOG502QPSJ">
    <property type="taxonomic scope" value="Eukaryota"/>
</dbReference>
<dbReference type="GO" id="GO:0080115">
    <property type="term" value="F:myosin XI tail binding"/>
    <property type="evidence" value="ECO:0007669"/>
    <property type="project" value="UniProtKB-ARBA"/>
</dbReference>
<comment type="subcellular location">
    <subcellularLocation>
        <location evidence="1">Membrane</location>
        <topology evidence="1">Single-pass membrane protein</topology>
    </subcellularLocation>
</comment>
<dbReference type="InterPro" id="IPR039306">
    <property type="entry name" value="MYOB"/>
</dbReference>
<feature type="region of interest" description="Disordered" evidence="6">
    <location>
        <begin position="884"/>
        <end position="922"/>
    </location>
</feature>
<dbReference type="Pfam" id="PF04576">
    <property type="entry name" value="Zein-binding"/>
    <property type="match status" value="1"/>
</dbReference>
<proteinExistence type="predicted"/>
<evidence type="ECO:0000256" key="7">
    <source>
        <dbReference type="SAM" id="Phobius"/>
    </source>
</evidence>
<evidence type="ECO:0000256" key="3">
    <source>
        <dbReference type="ARBA" id="ARBA00022989"/>
    </source>
</evidence>
<evidence type="ECO:0000256" key="4">
    <source>
        <dbReference type="ARBA" id="ARBA00023136"/>
    </source>
</evidence>
<gene>
    <name evidence="9" type="primary">LOC104609520</name>
</gene>
<dbReference type="PANTHER" id="PTHR31448:SF32">
    <property type="entry name" value="MYOSIN-BINDING PROTEIN 1"/>
    <property type="match status" value="1"/>
</dbReference>
<dbReference type="RefSeq" id="XP_010274148.1">
    <property type="nucleotide sequence ID" value="XM_010275846.2"/>
</dbReference>
<evidence type="ECO:0000256" key="6">
    <source>
        <dbReference type="SAM" id="MobiDB-lite"/>
    </source>
</evidence>
<evidence type="ECO:0000256" key="2">
    <source>
        <dbReference type="ARBA" id="ARBA00022692"/>
    </source>
</evidence>
<evidence type="ECO:0000256" key="1">
    <source>
        <dbReference type="ARBA" id="ARBA00004167"/>
    </source>
</evidence>
<dbReference type="PROSITE" id="PS51775">
    <property type="entry name" value="GTD_BINDING"/>
    <property type="match status" value="1"/>
</dbReference>
<feature type="coiled-coil region" evidence="5">
    <location>
        <begin position="925"/>
        <end position="952"/>
    </location>
</feature>
<keyword evidence="3 7" id="KW-1133">Transmembrane helix</keyword>
<evidence type="ECO:0000313" key="9">
    <source>
        <dbReference type="RefSeq" id="XP_010274148.1"/>
    </source>
</evidence>
<feature type="transmembrane region" description="Helical" evidence="7">
    <location>
        <begin position="20"/>
        <end position="43"/>
    </location>
</feature>
<dbReference type="Proteomes" id="UP000189703">
    <property type="component" value="Unplaced"/>
</dbReference>
<dbReference type="KEGG" id="nnu:104609520"/>
<organism evidence="8 9">
    <name type="scientific">Nelumbo nucifera</name>
    <name type="common">Sacred lotus</name>
    <dbReference type="NCBI Taxonomy" id="4432"/>
    <lineage>
        <taxon>Eukaryota</taxon>
        <taxon>Viridiplantae</taxon>
        <taxon>Streptophyta</taxon>
        <taxon>Embryophyta</taxon>
        <taxon>Tracheophyta</taxon>
        <taxon>Spermatophyta</taxon>
        <taxon>Magnoliopsida</taxon>
        <taxon>Proteales</taxon>
        <taxon>Nelumbonaceae</taxon>
        <taxon>Nelumbo</taxon>
    </lineage>
</organism>
<evidence type="ECO:0000256" key="5">
    <source>
        <dbReference type="SAM" id="Coils"/>
    </source>
</evidence>
<dbReference type="InterPro" id="IPR007656">
    <property type="entry name" value="GTD-bd"/>
</dbReference>
<keyword evidence="4 7" id="KW-0472">Membrane</keyword>
<dbReference type="GeneID" id="104609520"/>
<evidence type="ECO:0000313" key="8">
    <source>
        <dbReference type="Proteomes" id="UP000189703"/>
    </source>
</evidence>
<dbReference type="OrthoDB" id="1047602at2759"/>
<accession>A0A1U8BCX9</accession>